<evidence type="ECO:0000256" key="4">
    <source>
        <dbReference type="ARBA" id="ARBA00022771"/>
    </source>
</evidence>
<feature type="domain" description="RING-type" evidence="11">
    <location>
        <begin position="381"/>
        <end position="420"/>
    </location>
</feature>
<dbReference type="InterPro" id="IPR017907">
    <property type="entry name" value="Znf_RING_CS"/>
</dbReference>
<dbReference type="InterPro" id="IPR004331">
    <property type="entry name" value="SPX_dom"/>
</dbReference>
<dbReference type="SUPFAM" id="SSF57850">
    <property type="entry name" value="RING/U-box"/>
    <property type="match status" value="1"/>
</dbReference>
<organism evidence="13 14">
    <name type="scientific">Coemansia brasiliensis</name>
    <dbReference type="NCBI Taxonomy" id="2650707"/>
    <lineage>
        <taxon>Eukaryota</taxon>
        <taxon>Fungi</taxon>
        <taxon>Fungi incertae sedis</taxon>
        <taxon>Zoopagomycota</taxon>
        <taxon>Kickxellomycotina</taxon>
        <taxon>Kickxellomycetes</taxon>
        <taxon>Kickxellales</taxon>
        <taxon>Kickxellaceae</taxon>
        <taxon>Coemansia</taxon>
    </lineage>
</organism>
<evidence type="ECO:0000256" key="1">
    <source>
        <dbReference type="ARBA" id="ARBA00006192"/>
    </source>
</evidence>
<gene>
    <name evidence="13" type="ORF">IWW36_000849</name>
</gene>
<comment type="caution">
    <text evidence="13">The sequence shown here is derived from an EMBL/GenBank/DDBJ whole genome shotgun (WGS) entry which is preliminary data.</text>
</comment>
<dbReference type="NCBIfam" id="TIGR00756">
    <property type="entry name" value="PPR"/>
    <property type="match status" value="4"/>
</dbReference>
<keyword evidence="3" id="KW-0677">Repeat</keyword>
<evidence type="ECO:0000256" key="10">
    <source>
        <dbReference type="SAM" id="MobiDB-lite"/>
    </source>
</evidence>
<evidence type="ECO:0008006" key="15">
    <source>
        <dbReference type="Google" id="ProtNLM"/>
    </source>
</evidence>
<evidence type="ECO:0000313" key="13">
    <source>
        <dbReference type="EMBL" id="KAJ2851704.1"/>
    </source>
</evidence>
<dbReference type="Gene3D" id="1.25.40.10">
    <property type="entry name" value="Tetratricopeptide repeat domain"/>
    <property type="match status" value="2"/>
</dbReference>
<feature type="domain" description="SPX" evidence="12">
    <location>
        <begin position="1"/>
        <end position="348"/>
    </location>
</feature>
<dbReference type="InterPro" id="IPR011990">
    <property type="entry name" value="TPR-like_helical_dom_sf"/>
</dbReference>
<feature type="repeat" description="PPR" evidence="9">
    <location>
        <begin position="747"/>
        <end position="781"/>
    </location>
</feature>
<evidence type="ECO:0000259" key="11">
    <source>
        <dbReference type="PROSITE" id="PS50089"/>
    </source>
</evidence>
<dbReference type="GO" id="GO:0005737">
    <property type="term" value="C:cytoplasm"/>
    <property type="evidence" value="ECO:0007669"/>
    <property type="project" value="UniProtKB-ARBA"/>
</dbReference>
<proteinExistence type="inferred from homology"/>
<dbReference type="InterPro" id="IPR018957">
    <property type="entry name" value="Znf_C3HC4_RING-type"/>
</dbReference>
<comment type="subunit">
    <text evidence="7">Binds to mitochondrial small subunit 15S rRNA.</text>
</comment>
<dbReference type="GO" id="GO:0008270">
    <property type="term" value="F:zinc ion binding"/>
    <property type="evidence" value="ECO:0007669"/>
    <property type="project" value="UniProtKB-KW"/>
</dbReference>
<dbReference type="InterPro" id="IPR002885">
    <property type="entry name" value="PPR_rpt"/>
</dbReference>
<feature type="compositionally biased region" description="Polar residues" evidence="10">
    <location>
        <begin position="75"/>
        <end position="84"/>
    </location>
</feature>
<sequence length="1388" mass="158847">MKFGKTIETNAKELPEEWQPYLIQYKQLKKNIKQIVQERDNAFKRLNITPPASSNRTEDTESQSKQIDTNERSNMDTGELQSPKLTGGVSEEIDYSIEKDSDGLVRPVIKVKVRKPVCQLQLEEDRIIELPKVAGLPENTSIVLQSSEPMVSTLVDKDGEALASSNDSIAAGCSIGMQTTTDTEETQITVRLEADQLFFDQLVQYIERMQQFEQKYRTAYNSNVSHLSTELATVTSPYKKDYQTWREIFRLYMDAQVWNYSQGDKRSISTAREGQERFGKFSRHIETTGLAQKLRNPVSARLLMSFYKLNLELTHMKLLQEMNEEATRKIIKKHDKRTHLIAKTQFPQLVTIDTTSLTQALMFTIYNDLVGIVPQIDDYLCPMCLNIIWRPLRLDCNHIFCSRCIVKASKRQLFNCPVCRSKGAVYRASVANIDQSLVNFLKLYFPKEIQEKQRDIQRDISEEESQALVAAQEHHVNSNRALPRSRSISSSTINQGERRKYRLPTRYPQPQPEKKPHPLDLATPELINDANNINSPKDTLEAIKVTDSEISQIYDSIMSPKERKIRDEQSLRHRSRAEFLAMRRLAREKARNREFKAEAKSKLPATPAKLDKPEKAKNNEDSNVEKEAKTRSISDKTMERLVYVDTRVVREMEEAKNAVLASLSTSNVDQLQEKVQMAKAAQSSSESPTQSGSSDIIGAEEAMFGKLAPALSVSEFNHVIFGNTLACNVDAAMRTYDLMREAGVKPDQTTYANLTIVHAKSGDLETAVSMFRKLEEEKLEPTVYSYGALIRAYMEFNRVDDAFGVYEMMKKREVWPNLPVYNSLIVSCLKVGDFKRAWGVFEHLRYTIAQPDEVSFSIMIHACAKQGKVEMAMNLFEEMVSSNLVLSDVTFNSLIHACSKRTDYFDECFRLLELMEAHGFQPDFYTYNTIIYACARAKKLALARDIFRDMLKRSMRPDQEDLLKIDSVTIANMMWAYAGYLPGIKNCSWKVAKRYEGIAAKALNDVKQYDGKEPTNSVSLVCSRKEDQANDYLTTSRLLEIQERSQSISRTIEELKGQDVSKEKLDKHIIMLVNVLIPEAVPLAHNQVASEAVRLMCFYIDKLKGEVNSRLLHAYLAALINNGRFESAWRVIFGDYEQFGLPRDGWTYLRAMQICMRTRDVPSAWRVWDHYKKWRCEVEKELNTPGHEKLKPTNTRVYKSQYPMHGDKAALNRVSQEMLSLTTSIEFTGANLLPTNVGGGALAVTREDREAARREIGCDMSTEHAMYMEMVGLLGSCNDFRAAIQLLREQKTDILEHEHKPTMKDVYSLWQNAGLAGDKHALLDIRGLCMEKPLHPARRALHRKWGTSFSWELTTPQYKSLARRFPEEFQKNNPPFKGGEYVYSKVKS</sequence>
<evidence type="ECO:0000259" key="12">
    <source>
        <dbReference type="PROSITE" id="PS51382"/>
    </source>
</evidence>
<feature type="repeat" description="PPR" evidence="9">
    <location>
        <begin position="923"/>
        <end position="957"/>
    </location>
</feature>
<feature type="region of interest" description="Disordered" evidence="10">
    <location>
        <begin position="471"/>
        <end position="518"/>
    </location>
</feature>
<accession>A0A9W8LZJ7</accession>
<dbReference type="InterPro" id="IPR001841">
    <property type="entry name" value="Znf_RING"/>
</dbReference>
<evidence type="ECO:0000313" key="14">
    <source>
        <dbReference type="Proteomes" id="UP001139887"/>
    </source>
</evidence>
<feature type="repeat" description="PPR" evidence="9">
    <location>
        <begin position="782"/>
        <end position="816"/>
    </location>
</feature>
<dbReference type="Gene3D" id="3.30.40.10">
    <property type="entry name" value="Zinc/RING finger domain, C3HC4 (zinc finger)"/>
    <property type="match status" value="1"/>
</dbReference>
<comment type="similarity">
    <text evidence="1">Belongs to the CCM1 family.</text>
</comment>
<dbReference type="InterPro" id="IPR013083">
    <property type="entry name" value="Znf_RING/FYVE/PHD"/>
</dbReference>
<dbReference type="Proteomes" id="UP001139887">
    <property type="component" value="Unassembled WGS sequence"/>
</dbReference>
<feature type="repeat" description="PPR" evidence="9">
    <location>
        <begin position="817"/>
        <end position="851"/>
    </location>
</feature>
<evidence type="ECO:0000256" key="8">
    <source>
        <dbReference type="PROSITE-ProRule" id="PRU00175"/>
    </source>
</evidence>
<protein>
    <recommendedName>
        <fullName evidence="15">Pentatricopeptide repeat-containing protein</fullName>
    </recommendedName>
</protein>
<keyword evidence="2" id="KW-0479">Metal-binding</keyword>
<dbReference type="CDD" id="cd23137">
    <property type="entry name" value="RING-HC_TRY3-like"/>
    <property type="match status" value="1"/>
</dbReference>
<keyword evidence="14" id="KW-1185">Reference proteome</keyword>
<feature type="region of interest" description="Disordered" evidence="10">
    <location>
        <begin position="43"/>
        <end position="87"/>
    </location>
</feature>
<feature type="compositionally biased region" description="Polar residues" evidence="10">
    <location>
        <begin position="486"/>
        <end position="495"/>
    </location>
</feature>
<feature type="repeat" description="PPR" evidence="9">
    <location>
        <begin position="852"/>
        <end position="886"/>
    </location>
</feature>
<keyword evidence="4 8" id="KW-0863">Zinc-finger</keyword>
<comment type="function">
    <text evidence="6">Regulates mitochondrial small subunit maturation by controlling 15S rRNA 5'-end processing. Localizes to the 5' precursor of the 15S rRNA in a position that is subsequently occupied by mS47 in the mature yeast mtSSU. Uses structure and sequence-specific RNA recognition, binding to a single-stranded region of the precursor and specifically recognizing bases -6 to -1. The exchange of Ccm1 for mS47 is coupled to the irreversible removal of precursor rRNA that is accompanied by conformational changes of the mitoribosomal proteins uS5m and mS26. These conformational changes signal completion of 5'-end rRNA processing through protection of the mature 5'-end of the 15S rRNA and stabilization of mS47. The removal of the 5' precursor together with the dissociation of Ccm1 may be catalyzed by the 5'-3' exoribonuclease Pet127. Involved in the specific removal of group I introns in mitochondrial encoded transcripts.</text>
</comment>
<dbReference type="PROSITE" id="PS50089">
    <property type="entry name" value="ZF_RING_2"/>
    <property type="match status" value="1"/>
</dbReference>
<dbReference type="Pfam" id="PF17177">
    <property type="entry name" value="PPR_long"/>
    <property type="match status" value="1"/>
</dbReference>
<evidence type="ECO:0000256" key="9">
    <source>
        <dbReference type="PROSITE-ProRule" id="PRU00708"/>
    </source>
</evidence>
<dbReference type="PROSITE" id="PS51375">
    <property type="entry name" value="PPR"/>
    <property type="match status" value="6"/>
</dbReference>
<dbReference type="Pfam" id="PF03105">
    <property type="entry name" value="SPX"/>
    <property type="match status" value="1"/>
</dbReference>
<keyword evidence="5" id="KW-0862">Zinc</keyword>
<dbReference type="Pfam" id="PF13041">
    <property type="entry name" value="PPR_2"/>
    <property type="match status" value="1"/>
</dbReference>
<name>A0A9W8LZJ7_9FUNG</name>
<feature type="compositionally biased region" description="Basic and acidic residues" evidence="10">
    <location>
        <begin position="590"/>
        <end position="601"/>
    </location>
</feature>
<dbReference type="SMART" id="SM00184">
    <property type="entry name" value="RING"/>
    <property type="match status" value="1"/>
</dbReference>
<dbReference type="PROSITE" id="PS00518">
    <property type="entry name" value="ZF_RING_1"/>
    <property type="match status" value="1"/>
</dbReference>
<dbReference type="EMBL" id="JANBUW010000009">
    <property type="protein sequence ID" value="KAJ2851704.1"/>
    <property type="molecule type" value="Genomic_DNA"/>
</dbReference>
<evidence type="ECO:0000256" key="2">
    <source>
        <dbReference type="ARBA" id="ARBA00022723"/>
    </source>
</evidence>
<dbReference type="PROSITE" id="PS51382">
    <property type="entry name" value="SPX"/>
    <property type="match status" value="1"/>
</dbReference>
<evidence type="ECO:0000256" key="5">
    <source>
        <dbReference type="ARBA" id="ARBA00022833"/>
    </source>
</evidence>
<dbReference type="PANTHER" id="PTHR47447:SF17">
    <property type="entry name" value="OS12G0638900 PROTEIN"/>
    <property type="match status" value="1"/>
</dbReference>
<dbReference type="PANTHER" id="PTHR47447">
    <property type="entry name" value="OS03G0856100 PROTEIN"/>
    <property type="match status" value="1"/>
</dbReference>
<dbReference type="InterPro" id="IPR033443">
    <property type="entry name" value="PROP1-like_PPR_dom"/>
</dbReference>
<dbReference type="OrthoDB" id="5588846at2759"/>
<evidence type="ECO:0000256" key="3">
    <source>
        <dbReference type="ARBA" id="ARBA00022737"/>
    </source>
</evidence>
<dbReference type="Pfam" id="PF00097">
    <property type="entry name" value="zf-C3HC4"/>
    <property type="match status" value="1"/>
</dbReference>
<feature type="compositionally biased region" description="Basic and acidic residues" evidence="10">
    <location>
        <begin position="609"/>
        <end position="632"/>
    </location>
</feature>
<feature type="repeat" description="PPR" evidence="9">
    <location>
        <begin position="887"/>
        <end position="922"/>
    </location>
</feature>
<evidence type="ECO:0000256" key="6">
    <source>
        <dbReference type="ARBA" id="ARBA00044493"/>
    </source>
</evidence>
<feature type="region of interest" description="Disordered" evidence="10">
    <location>
        <begin position="590"/>
        <end position="632"/>
    </location>
</feature>
<evidence type="ECO:0000256" key="7">
    <source>
        <dbReference type="ARBA" id="ARBA00044511"/>
    </source>
</evidence>
<reference evidence="13" key="1">
    <citation type="submission" date="2022-07" db="EMBL/GenBank/DDBJ databases">
        <title>Phylogenomic reconstructions and comparative analyses of Kickxellomycotina fungi.</title>
        <authorList>
            <person name="Reynolds N.K."/>
            <person name="Stajich J.E."/>
            <person name="Barry K."/>
            <person name="Grigoriev I.V."/>
            <person name="Crous P."/>
            <person name="Smith M.E."/>
        </authorList>
    </citation>
    <scope>NUCLEOTIDE SEQUENCE</scope>
    <source>
        <strain evidence="13">NRRL 1566</strain>
    </source>
</reference>